<keyword evidence="1" id="KW-0812">Transmembrane</keyword>
<dbReference type="AlphaFoldDB" id="A0A0G0BR20"/>
<accession>A0A0G0BR20</accession>
<keyword evidence="1" id="KW-1133">Transmembrane helix</keyword>
<evidence type="ECO:0000313" key="2">
    <source>
        <dbReference type="EMBL" id="KKP66071.1"/>
    </source>
</evidence>
<dbReference type="NCBIfam" id="NF041539">
    <property type="entry name" value="choice_anch_R"/>
    <property type="match status" value="1"/>
</dbReference>
<evidence type="ECO:0000313" key="3">
    <source>
        <dbReference type="Proteomes" id="UP000034952"/>
    </source>
</evidence>
<gene>
    <name evidence="2" type="ORF">UR64_C0013G0030</name>
</gene>
<comment type="caution">
    <text evidence="2">The sequence shown here is derived from an EMBL/GenBank/DDBJ whole genome shotgun (WGS) entry which is preliminary data.</text>
</comment>
<name>A0A0G0BR20_9BACT</name>
<evidence type="ECO:0000256" key="1">
    <source>
        <dbReference type="SAM" id="Phobius"/>
    </source>
</evidence>
<dbReference type="EMBL" id="LBPY01000013">
    <property type="protein sequence ID" value="KKP66071.1"/>
    <property type="molecule type" value="Genomic_DNA"/>
</dbReference>
<organism evidence="2 3">
    <name type="scientific">Candidatus Nomurabacteria bacterium GW2011_GWE1_35_16</name>
    <dbReference type="NCBI Taxonomy" id="1618761"/>
    <lineage>
        <taxon>Bacteria</taxon>
        <taxon>Candidatus Nomuraibacteriota</taxon>
    </lineage>
</organism>
<reference evidence="2 3" key="1">
    <citation type="journal article" date="2015" name="Nature">
        <title>rRNA introns, odd ribosomes, and small enigmatic genomes across a large radiation of phyla.</title>
        <authorList>
            <person name="Brown C.T."/>
            <person name="Hug L.A."/>
            <person name="Thomas B.C."/>
            <person name="Sharon I."/>
            <person name="Castelle C.J."/>
            <person name="Singh A."/>
            <person name="Wilkins M.J."/>
            <person name="Williams K.H."/>
            <person name="Banfield J.F."/>
        </authorList>
    </citation>
    <scope>NUCLEOTIDE SEQUENCE [LARGE SCALE GENOMIC DNA]</scope>
</reference>
<proteinExistence type="predicted"/>
<protein>
    <submittedName>
        <fullName evidence="2">Uncharacterized protein</fullName>
    </submittedName>
</protein>
<feature type="transmembrane region" description="Helical" evidence="1">
    <location>
        <begin position="12"/>
        <end position="34"/>
    </location>
</feature>
<sequence>MQNNIKNKYNGGAAMMVVVIFFIFISLTILVGVVNPTVREFKIASDSFKSKQTYFLAESGVEDVLYRLRNNKQTNGTESLVLGDSEAVTTVTDISNGQKEITSLGDTNSLQRKVKLVIDTGVGVSFSYGVQSGAGGFVMNNGSRVVGSIYSNGNITGSGTITGSASSANSSALVADQSNGSGTPPIDITFGNTNGTQDFAQSFMVGNTGVLNKIQLYIKKVSTPSNITARIVSDLNGSPSGTTLTSATISTSTISTNYGWIDVPFSSHIQLSSSTTYWLILDVTTSSTKYYKIGANNNGYPNGVSKTGGFGGTWSNTTPSGSDGYFSVYLGGLTGLISGITIGTNSNDGAYANTINNSNVAGTIYCQTGSGNNKSCNTSRPDPVQIAMPISEQNILDWKDAAAEGGTYNGNYVLSSNATLGPKKITGNLVVSNGVTLTLTGTIWVQGSLTVSNNAIIKLASGYGSSEGLIVTDGTISISNNSTFQGSGTSGSYVMALSTSSSTSAVTLANNGGAVVLYASNGTINVANNATAKSLTGYYINLSNNAVITYDEGLTNSNFSSGPSGTWNVNSWQEVE</sequence>
<dbReference type="Proteomes" id="UP000034952">
    <property type="component" value="Unassembled WGS sequence"/>
</dbReference>
<keyword evidence="1" id="KW-0472">Membrane</keyword>